<dbReference type="PANTHER" id="PTHR19303">
    <property type="entry name" value="TRANSPOSON"/>
    <property type="match status" value="1"/>
</dbReference>
<dbReference type="Pfam" id="PF03221">
    <property type="entry name" value="HTH_Tnp_Tc5"/>
    <property type="match status" value="1"/>
</dbReference>
<organism evidence="3 4">
    <name type="scientific">Pelodiscus sinensis</name>
    <name type="common">Chinese softshell turtle</name>
    <name type="synonym">Trionyx sinensis</name>
    <dbReference type="NCBI Taxonomy" id="13735"/>
    <lineage>
        <taxon>Eukaryota</taxon>
        <taxon>Metazoa</taxon>
        <taxon>Chordata</taxon>
        <taxon>Craniata</taxon>
        <taxon>Vertebrata</taxon>
        <taxon>Euteleostomi</taxon>
        <taxon>Archelosauria</taxon>
        <taxon>Testudinata</taxon>
        <taxon>Testudines</taxon>
        <taxon>Cryptodira</taxon>
        <taxon>Trionychia</taxon>
        <taxon>Trionychidae</taxon>
        <taxon>Pelodiscus</taxon>
    </lineage>
</organism>
<proteinExistence type="predicted"/>
<name>K7FHE8_PELSI</name>
<evidence type="ECO:0000256" key="1">
    <source>
        <dbReference type="ARBA" id="ARBA00023125"/>
    </source>
</evidence>
<dbReference type="GO" id="GO:0005634">
    <property type="term" value="C:nucleus"/>
    <property type="evidence" value="ECO:0007669"/>
    <property type="project" value="TreeGrafter"/>
</dbReference>
<evidence type="ECO:0000313" key="3">
    <source>
        <dbReference type="Ensembl" id="ENSPSIP00000007458.1"/>
    </source>
</evidence>
<keyword evidence="4" id="KW-1185">Reference proteome</keyword>
<dbReference type="eggNOG" id="KOG3105">
    <property type="taxonomic scope" value="Eukaryota"/>
</dbReference>
<dbReference type="Pfam" id="PF03184">
    <property type="entry name" value="DDE_1"/>
    <property type="match status" value="1"/>
</dbReference>
<dbReference type="GeneTree" id="ENSGT00940000163759"/>
<evidence type="ECO:0000313" key="4">
    <source>
        <dbReference type="Proteomes" id="UP000007267"/>
    </source>
</evidence>
<dbReference type="EMBL" id="AGCU01121889">
    <property type="status" value="NOT_ANNOTATED_CDS"/>
    <property type="molecule type" value="Genomic_DNA"/>
</dbReference>
<dbReference type="Gene3D" id="1.10.10.60">
    <property type="entry name" value="Homeodomain-like"/>
    <property type="match status" value="1"/>
</dbReference>
<keyword evidence="1" id="KW-0238">DNA-binding</keyword>
<evidence type="ECO:0000259" key="2">
    <source>
        <dbReference type="PROSITE" id="PS51253"/>
    </source>
</evidence>
<dbReference type="HOGENOM" id="CLU_033137_3_0_1"/>
<reference evidence="4" key="2">
    <citation type="journal article" date="2013" name="Nat. Genet.">
        <title>The draft genomes of soft-shell turtle and green sea turtle yield insights into the development and evolution of the turtle-specific body plan.</title>
        <authorList>
            <person name="Wang Z."/>
            <person name="Pascual-Anaya J."/>
            <person name="Zadissa A."/>
            <person name="Li W."/>
            <person name="Niimura Y."/>
            <person name="Huang Z."/>
            <person name="Li C."/>
            <person name="White S."/>
            <person name="Xiong Z."/>
            <person name="Fang D."/>
            <person name="Wang B."/>
            <person name="Ming Y."/>
            <person name="Chen Y."/>
            <person name="Zheng Y."/>
            <person name="Kuraku S."/>
            <person name="Pignatelli M."/>
            <person name="Herrero J."/>
            <person name="Beal K."/>
            <person name="Nozawa M."/>
            <person name="Li Q."/>
            <person name="Wang J."/>
            <person name="Zhang H."/>
            <person name="Yu L."/>
            <person name="Shigenobu S."/>
            <person name="Wang J."/>
            <person name="Liu J."/>
            <person name="Flicek P."/>
            <person name="Searle S."/>
            <person name="Wang J."/>
            <person name="Kuratani S."/>
            <person name="Yin Y."/>
            <person name="Aken B."/>
            <person name="Zhang G."/>
            <person name="Irie N."/>
        </authorList>
    </citation>
    <scope>NUCLEOTIDE SEQUENCE [LARGE SCALE GENOMIC DNA]</scope>
    <source>
        <strain evidence="4">Daiwa-1</strain>
    </source>
</reference>
<reference evidence="4" key="1">
    <citation type="submission" date="2011-10" db="EMBL/GenBank/DDBJ databases">
        <authorList>
            <consortium name="Soft-shell Turtle Genome Consortium"/>
        </authorList>
    </citation>
    <scope>NUCLEOTIDE SEQUENCE [LARGE SCALE GENOMIC DNA]</scope>
    <source>
        <strain evidence="4">Daiwa-1</strain>
    </source>
</reference>
<dbReference type="Ensembl" id="ENSPSIT00000007499.1">
    <property type="protein sequence ID" value="ENSPSIP00000007458.1"/>
    <property type="gene ID" value="ENSPSIG00000006846.1"/>
</dbReference>
<reference evidence="3" key="4">
    <citation type="submission" date="2025-09" db="UniProtKB">
        <authorList>
            <consortium name="Ensembl"/>
        </authorList>
    </citation>
    <scope>IDENTIFICATION</scope>
</reference>
<dbReference type="InterPro" id="IPR006600">
    <property type="entry name" value="HTH_CenpB_DNA-bd_dom"/>
</dbReference>
<feature type="domain" description="HTH CENPB-type" evidence="2">
    <location>
        <begin position="42"/>
        <end position="114"/>
    </location>
</feature>
<dbReference type="Proteomes" id="UP000007267">
    <property type="component" value="Unassembled WGS sequence"/>
</dbReference>
<dbReference type="GO" id="GO:0003677">
    <property type="term" value="F:DNA binding"/>
    <property type="evidence" value="ECO:0007669"/>
    <property type="project" value="UniProtKB-KW"/>
</dbReference>
<sequence length="359" mass="41194">IVAFAKDNGNRASGRKYSVNEKSVQEWRKEEAELEKIHLRKSARHGQQAKWPNLEENLLHWVRTQRGRSSVSTVAIQLKARVMAMEQKIYDFKGRGSANWVYKFMRRNNLSVHVWTSAGQRLPDEWEKKMHDFKIFVHKEFQQLGLKPSNIFNMDELPKSFDIPAMQSVAETGMKRVCVATTGHEWTCFTVVLACTTNGEKLTPTVIFKRVTMPREKMLAGVCVVCNRKGWMNTDVIKTWSDSCFRAQKGGFFNPKSLLVLDSLAAHKESSVQKLLNSVGAYIVIIPGGLTSKLQPLDVAVNHPFKCFIREEWDNWMRNGEYIFTAAGQQRRATYLEVLATWDRVKLATIRNGFCKCEI</sequence>
<dbReference type="InterPro" id="IPR004875">
    <property type="entry name" value="DDE_SF_endonuclease_dom"/>
</dbReference>
<accession>K7FHE8</accession>
<dbReference type="PROSITE" id="PS51253">
    <property type="entry name" value="HTH_CENPB"/>
    <property type="match status" value="1"/>
</dbReference>
<protein>
    <recommendedName>
        <fullName evidence="2">HTH CENPB-type domain-containing protein</fullName>
    </recommendedName>
</protein>
<reference evidence="3" key="3">
    <citation type="submission" date="2025-08" db="UniProtKB">
        <authorList>
            <consortium name="Ensembl"/>
        </authorList>
    </citation>
    <scope>IDENTIFICATION</scope>
</reference>
<dbReference type="InterPro" id="IPR050863">
    <property type="entry name" value="CenT-Element_Derived"/>
</dbReference>
<dbReference type="InterPro" id="IPR009057">
    <property type="entry name" value="Homeodomain-like_sf"/>
</dbReference>
<dbReference type="PANTHER" id="PTHR19303:SF71">
    <property type="entry name" value="ZINC FINGER PHD-TYPE DOMAIN-CONTAINING PROTEIN"/>
    <property type="match status" value="1"/>
</dbReference>
<dbReference type="AlphaFoldDB" id="K7FHE8"/>
<dbReference type="SUPFAM" id="SSF46689">
    <property type="entry name" value="Homeodomain-like"/>
    <property type="match status" value="1"/>
</dbReference>